<evidence type="ECO:0000256" key="6">
    <source>
        <dbReference type="SAM" id="MobiDB-lite"/>
    </source>
</evidence>
<reference evidence="8 9" key="1">
    <citation type="submission" date="2009-11" db="EMBL/GenBank/DDBJ databases">
        <title>Annotation of Allomyces macrogynus ATCC 38327.</title>
        <authorList>
            <consortium name="The Broad Institute Genome Sequencing Platform"/>
            <person name="Russ C."/>
            <person name="Cuomo C."/>
            <person name="Burger G."/>
            <person name="Gray M.W."/>
            <person name="Holland P.W.H."/>
            <person name="King N."/>
            <person name="Lang F.B.F."/>
            <person name="Roger A.J."/>
            <person name="Ruiz-Trillo I."/>
            <person name="Young S.K."/>
            <person name="Zeng Q."/>
            <person name="Gargeya S."/>
            <person name="Fitzgerald M."/>
            <person name="Haas B."/>
            <person name="Abouelleil A."/>
            <person name="Alvarado L."/>
            <person name="Arachchi H.M."/>
            <person name="Berlin A."/>
            <person name="Chapman S.B."/>
            <person name="Gearin G."/>
            <person name="Goldberg J."/>
            <person name="Griggs A."/>
            <person name="Gujja S."/>
            <person name="Hansen M."/>
            <person name="Heiman D."/>
            <person name="Howarth C."/>
            <person name="Larimer J."/>
            <person name="Lui A."/>
            <person name="MacDonald P.J.P."/>
            <person name="McCowen C."/>
            <person name="Montmayeur A."/>
            <person name="Murphy C."/>
            <person name="Neiman D."/>
            <person name="Pearson M."/>
            <person name="Priest M."/>
            <person name="Roberts A."/>
            <person name="Saif S."/>
            <person name="Shea T."/>
            <person name="Sisk P."/>
            <person name="Stolte C."/>
            <person name="Sykes S."/>
            <person name="Wortman J."/>
            <person name="Nusbaum C."/>
            <person name="Birren B."/>
        </authorList>
    </citation>
    <scope>NUCLEOTIDE SEQUENCE [LARGE SCALE GENOMIC DNA]</scope>
    <source>
        <strain evidence="8 9">ATCC 38327</strain>
    </source>
</reference>
<keyword evidence="2" id="KW-0479">Metal-binding</keyword>
<accession>A0A0L0TE12</accession>
<dbReference type="VEuPathDB" id="FungiDB:AMAG_16934"/>
<dbReference type="Pfam" id="PF24990">
    <property type="entry name" value="PAS_13"/>
    <property type="match status" value="1"/>
</dbReference>
<evidence type="ECO:0000259" key="7">
    <source>
        <dbReference type="Pfam" id="PF24990"/>
    </source>
</evidence>
<evidence type="ECO:0000256" key="1">
    <source>
        <dbReference type="ARBA" id="ARBA00004123"/>
    </source>
</evidence>
<dbReference type="GO" id="GO:0005634">
    <property type="term" value="C:nucleus"/>
    <property type="evidence" value="ECO:0007669"/>
    <property type="project" value="UniProtKB-SubCell"/>
</dbReference>
<dbReference type="EMBL" id="GG745384">
    <property type="protein sequence ID" value="KNE72829.1"/>
    <property type="molecule type" value="Genomic_DNA"/>
</dbReference>
<dbReference type="GO" id="GO:0000977">
    <property type="term" value="F:RNA polymerase II transcription regulatory region sequence-specific DNA binding"/>
    <property type="evidence" value="ECO:0007669"/>
    <property type="project" value="TreeGrafter"/>
</dbReference>
<feature type="domain" description="ERT1/acuK family PAS" evidence="7">
    <location>
        <begin position="384"/>
        <end position="538"/>
    </location>
</feature>
<comment type="subcellular location">
    <subcellularLocation>
        <location evidence="1">Nucleus</location>
    </subcellularLocation>
</comment>
<sequence length="544" mass="56618">MLPPPHHGHPMPSIDYHHLNASMSSPMMMTESGLPTPTYAPPLLTLPPASSPVVSDASSSQDLLAYLASPTSTSSMATPPLGLAPQGMGHALFAAFGSFGSAAPMNIFGGERTSAPSPSPPALDLSSLLLSSAPSTPTPSLAPVTSGSGASMLGLASDFTMFSTLFDALEPVVTTSTALPEPVLAAPPVTVASQSLSTTVSSAMAPMMALTAMSTMPQQPMTPTTATAPTMSSQVFASPVSIQSSVRQGPSPTPSTPTVESAPAINTSSSTQDSTVDEAFLLSVADPTADTTAARLQQVIQAKFAAGLLRPHNYAQGYARLAAYADAHFSPSAKQRIITATKSFRPTFRAIASTMTPLDHVLGEEMFDRLLLDYDRLFAAMAVPACLWRRTGEIYKANQPFADLVGIPLEKLKNGQVTIYELMAEEAAVNYWEKFAGVAGDPGQKAVLTSCALVKQMVRSRPASPVLAAVNLNLAAPTGAAAAMAMARALRSNPTSPILRPRSPTGKSGNGSVSCCFSFTVRRDKNQVPIAIVGNFLPTQGARL</sequence>
<dbReference type="OrthoDB" id="65716at2759"/>
<dbReference type="STRING" id="578462.A0A0L0TE12"/>
<keyword evidence="9" id="KW-1185">Reference proteome</keyword>
<proteinExistence type="predicted"/>
<evidence type="ECO:0000256" key="4">
    <source>
        <dbReference type="ARBA" id="ARBA00023163"/>
    </source>
</evidence>
<keyword evidence="5" id="KW-0539">Nucleus</keyword>
<keyword evidence="3" id="KW-0805">Transcription regulation</keyword>
<dbReference type="AlphaFoldDB" id="A0A0L0TE12"/>
<dbReference type="PANTHER" id="PTHR31986">
    <property type="entry name" value="REGULATOR OF DRUG SENSITIVITY 2"/>
    <property type="match status" value="1"/>
</dbReference>
<dbReference type="eggNOG" id="ENOG502QQGC">
    <property type="taxonomic scope" value="Eukaryota"/>
</dbReference>
<keyword evidence="4" id="KW-0804">Transcription</keyword>
<evidence type="ECO:0000256" key="2">
    <source>
        <dbReference type="ARBA" id="ARBA00022723"/>
    </source>
</evidence>
<organism evidence="8 9">
    <name type="scientific">Allomyces macrogynus (strain ATCC 38327)</name>
    <name type="common">Allomyces javanicus var. macrogynus</name>
    <dbReference type="NCBI Taxonomy" id="578462"/>
    <lineage>
        <taxon>Eukaryota</taxon>
        <taxon>Fungi</taxon>
        <taxon>Fungi incertae sedis</taxon>
        <taxon>Blastocladiomycota</taxon>
        <taxon>Blastocladiomycetes</taxon>
        <taxon>Blastocladiales</taxon>
        <taxon>Blastocladiaceae</taxon>
        <taxon>Allomyces</taxon>
    </lineage>
</organism>
<feature type="region of interest" description="Disordered" evidence="6">
    <location>
        <begin position="239"/>
        <end position="272"/>
    </location>
</feature>
<protein>
    <recommendedName>
        <fullName evidence="7">ERT1/acuK family PAS domain-containing protein</fullName>
    </recommendedName>
</protein>
<name>A0A0L0TE12_ALLM3</name>
<dbReference type="PANTHER" id="PTHR31986:SF7">
    <property type="entry name" value="REGULATOR OF DRUG SENSITIVITY 2"/>
    <property type="match status" value="1"/>
</dbReference>
<dbReference type="InterPro" id="IPR053045">
    <property type="entry name" value="Zinc_cluster_trans_reg"/>
</dbReference>
<dbReference type="InterPro" id="IPR056751">
    <property type="entry name" value="PAS_13"/>
</dbReference>
<evidence type="ECO:0000256" key="5">
    <source>
        <dbReference type="ARBA" id="ARBA00023242"/>
    </source>
</evidence>
<evidence type="ECO:0000256" key="3">
    <source>
        <dbReference type="ARBA" id="ARBA00023015"/>
    </source>
</evidence>
<dbReference type="GO" id="GO:0046872">
    <property type="term" value="F:metal ion binding"/>
    <property type="evidence" value="ECO:0007669"/>
    <property type="project" value="UniProtKB-KW"/>
</dbReference>
<gene>
    <name evidence="8" type="ORF">AMAG_16934</name>
</gene>
<evidence type="ECO:0000313" key="9">
    <source>
        <dbReference type="Proteomes" id="UP000054350"/>
    </source>
</evidence>
<dbReference type="Proteomes" id="UP000054350">
    <property type="component" value="Unassembled WGS sequence"/>
</dbReference>
<evidence type="ECO:0000313" key="8">
    <source>
        <dbReference type="EMBL" id="KNE72829.1"/>
    </source>
</evidence>
<reference evidence="9" key="2">
    <citation type="submission" date="2009-11" db="EMBL/GenBank/DDBJ databases">
        <title>The Genome Sequence of Allomyces macrogynus strain ATCC 38327.</title>
        <authorList>
            <consortium name="The Broad Institute Genome Sequencing Platform"/>
            <person name="Russ C."/>
            <person name="Cuomo C."/>
            <person name="Shea T."/>
            <person name="Young S.K."/>
            <person name="Zeng Q."/>
            <person name="Koehrsen M."/>
            <person name="Haas B."/>
            <person name="Borodovsky M."/>
            <person name="Guigo R."/>
            <person name="Alvarado L."/>
            <person name="Berlin A."/>
            <person name="Borenstein D."/>
            <person name="Chen Z."/>
            <person name="Engels R."/>
            <person name="Freedman E."/>
            <person name="Gellesch M."/>
            <person name="Goldberg J."/>
            <person name="Griggs A."/>
            <person name="Gujja S."/>
            <person name="Heiman D."/>
            <person name="Hepburn T."/>
            <person name="Howarth C."/>
            <person name="Jen D."/>
            <person name="Larson L."/>
            <person name="Lewis B."/>
            <person name="Mehta T."/>
            <person name="Park D."/>
            <person name="Pearson M."/>
            <person name="Roberts A."/>
            <person name="Saif S."/>
            <person name="Shenoy N."/>
            <person name="Sisk P."/>
            <person name="Stolte C."/>
            <person name="Sykes S."/>
            <person name="Walk T."/>
            <person name="White J."/>
            <person name="Yandava C."/>
            <person name="Burger G."/>
            <person name="Gray M.W."/>
            <person name="Holland P.W.H."/>
            <person name="King N."/>
            <person name="Lang F.B.F."/>
            <person name="Roger A.J."/>
            <person name="Ruiz-Trillo I."/>
            <person name="Lander E."/>
            <person name="Nusbaum C."/>
        </authorList>
    </citation>
    <scope>NUCLEOTIDE SEQUENCE [LARGE SCALE GENOMIC DNA]</scope>
    <source>
        <strain evidence="9">ATCC 38327</strain>
    </source>
</reference>